<comment type="caution">
    <text evidence="9">The sequence shown here is derived from an EMBL/GenBank/DDBJ whole genome shotgun (WGS) entry which is preliminary data.</text>
</comment>
<sequence>MPSQVPASHNGDSDGPPGTAFCPVRRHPDGAAHTQWLGELLTAVAGGDRGAFTELYRATSHRVYGLALRILISHTAAEEVTQEVYLQVWTLAERYDREFASPMGWLMTLTHRRAVDRVRRERSATHRDIVYGHAHLGRDHDVVVEEVDQRSDEQAVVVCLETLTAVQREAVALAYYSGRTYHEVAECLQVSLSTVKSRIRDGLRRLGKCLAGSDIR</sequence>
<dbReference type="Gene3D" id="1.10.10.10">
    <property type="entry name" value="Winged helix-like DNA-binding domain superfamily/Winged helix DNA-binding domain"/>
    <property type="match status" value="1"/>
</dbReference>
<dbReference type="NCBIfam" id="TIGR02937">
    <property type="entry name" value="sigma70-ECF"/>
    <property type="match status" value="1"/>
</dbReference>
<dbReference type="PANTHER" id="PTHR43133">
    <property type="entry name" value="RNA POLYMERASE ECF-TYPE SIGMA FACTO"/>
    <property type="match status" value="1"/>
</dbReference>
<dbReference type="InterPro" id="IPR007630">
    <property type="entry name" value="RNA_pol_sigma70_r4"/>
</dbReference>
<evidence type="ECO:0000259" key="7">
    <source>
        <dbReference type="Pfam" id="PF04542"/>
    </source>
</evidence>
<dbReference type="CDD" id="cd06171">
    <property type="entry name" value="Sigma70_r4"/>
    <property type="match status" value="1"/>
</dbReference>
<keyword evidence="5" id="KW-0804">Transcription</keyword>
<name>A0ABS1M2R8_9NOCA</name>
<evidence type="ECO:0000256" key="3">
    <source>
        <dbReference type="ARBA" id="ARBA00023082"/>
    </source>
</evidence>
<dbReference type="NCBIfam" id="NF007228">
    <property type="entry name" value="PRK09646.1"/>
    <property type="match status" value="1"/>
</dbReference>
<dbReference type="Pfam" id="PF04545">
    <property type="entry name" value="Sigma70_r4"/>
    <property type="match status" value="1"/>
</dbReference>
<evidence type="ECO:0000313" key="9">
    <source>
        <dbReference type="EMBL" id="MBL1074616.1"/>
    </source>
</evidence>
<evidence type="ECO:0000256" key="4">
    <source>
        <dbReference type="ARBA" id="ARBA00023125"/>
    </source>
</evidence>
<feature type="domain" description="RNA polymerase sigma-70 region 2" evidence="7">
    <location>
        <begin position="55"/>
        <end position="122"/>
    </location>
</feature>
<comment type="similarity">
    <text evidence="1">Belongs to the sigma-70 factor family. ECF subfamily.</text>
</comment>
<organism evidence="9 10">
    <name type="scientific">Nocardia acididurans</name>
    <dbReference type="NCBI Taxonomy" id="2802282"/>
    <lineage>
        <taxon>Bacteria</taxon>
        <taxon>Bacillati</taxon>
        <taxon>Actinomycetota</taxon>
        <taxon>Actinomycetes</taxon>
        <taxon>Mycobacteriales</taxon>
        <taxon>Nocardiaceae</taxon>
        <taxon>Nocardia</taxon>
    </lineage>
</organism>
<dbReference type="InterPro" id="IPR013324">
    <property type="entry name" value="RNA_pol_sigma_r3/r4-like"/>
</dbReference>
<dbReference type="EMBL" id="JAERRJ010000003">
    <property type="protein sequence ID" value="MBL1074616.1"/>
    <property type="molecule type" value="Genomic_DNA"/>
</dbReference>
<keyword evidence="3" id="KW-0731">Sigma factor</keyword>
<proteinExistence type="inferred from homology"/>
<gene>
    <name evidence="9" type="primary">sigK</name>
    <name evidence="9" type="ORF">JK358_09425</name>
</gene>
<evidence type="ECO:0000313" key="10">
    <source>
        <dbReference type="Proteomes" id="UP000602198"/>
    </source>
</evidence>
<dbReference type="InterPro" id="IPR007627">
    <property type="entry name" value="RNA_pol_sigma70_r2"/>
</dbReference>
<evidence type="ECO:0000256" key="5">
    <source>
        <dbReference type="ARBA" id="ARBA00023163"/>
    </source>
</evidence>
<keyword evidence="4" id="KW-0238">DNA-binding</keyword>
<protein>
    <submittedName>
        <fullName evidence="9">ECF RNA polymerase sigma factor SigK</fullName>
    </submittedName>
</protein>
<feature type="domain" description="RNA polymerase sigma-70 region 4" evidence="8">
    <location>
        <begin position="159"/>
        <end position="206"/>
    </location>
</feature>
<keyword evidence="10" id="KW-1185">Reference proteome</keyword>
<evidence type="ECO:0000259" key="8">
    <source>
        <dbReference type="Pfam" id="PF04545"/>
    </source>
</evidence>
<dbReference type="SUPFAM" id="SSF88946">
    <property type="entry name" value="Sigma2 domain of RNA polymerase sigma factors"/>
    <property type="match status" value="1"/>
</dbReference>
<dbReference type="InterPro" id="IPR014284">
    <property type="entry name" value="RNA_pol_sigma-70_dom"/>
</dbReference>
<dbReference type="InterPro" id="IPR036388">
    <property type="entry name" value="WH-like_DNA-bd_sf"/>
</dbReference>
<dbReference type="Gene3D" id="1.10.1740.10">
    <property type="match status" value="1"/>
</dbReference>
<dbReference type="Proteomes" id="UP000602198">
    <property type="component" value="Unassembled WGS sequence"/>
</dbReference>
<reference evidence="9 10" key="1">
    <citation type="submission" date="2021-01" db="EMBL/GenBank/DDBJ databases">
        <title>WGS of actinomycetes isolated from Thailand.</title>
        <authorList>
            <person name="Thawai C."/>
        </authorList>
    </citation>
    <scope>NUCLEOTIDE SEQUENCE [LARGE SCALE GENOMIC DNA]</scope>
    <source>
        <strain evidence="9 10">LPG 2</strain>
    </source>
</reference>
<evidence type="ECO:0000256" key="6">
    <source>
        <dbReference type="SAM" id="MobiDB-lite"/>
    </source>
</evidence>
<dbReference type="Pfam" id="PF04542">
    <property type="entry name" value="Sigma70_r2"/>
    <property type="match status" value="1"/>
</dbReference>
<accession>A0ABS1M2R8</accession>
<dbReference type="InterPro" id="IPR039425">
    <property type="entry name" value="RNA_pol_sigma-70-like"/>
</dbReference>
<evidence type="ECO:0000256" key="2">
    <source>
        <dbReference type="ARBA" id="ARBA00023015"/>
    </source>
</evidence>
<evidence type="ECO:0000256" key="1">
    <source>
        <dbReference type="ARBA" id="ARBA00010641"/>
    </source>
</evidence>
<dbReference type="PANTHER" id="PTHR43133:SF66">
    <property type="entry name" value="ECF RNA POLYMERASE SIGMA FACTOR SIGK"/>
    <property type="match status" value="1"/>
</dbReference>
<dbReference type="SUPFAM" id="SSF88659">
    <property type="entry name" value="Sigma3 and sigma4 domains of RNA polymerase sigma factors"/>
    <property type="match status" value="1"/>
</dbReference>
<keyword evidence="2" id="KW-0805">Transcription regulation</keyword>
<feature type="region of interest" description="Disordered" evidence="6">
    <location>
        <begin position="1"/>
        <end position="25"/>
    </location>
</feature>
<dbReference type="InterPro" id="IPR013325">
    <property type="entry name" value="RNA_pol_sigma_r2"/>
</dbReference>